<dbReference type="InterPro" id="IPR042099">
    <property type="entry name" value="ANL_N_sf"/>
</dbReference>
<dbReference type="HAMAP" id="MF_01123">
    <property type="entry name" value="Ac_CoA_synth"/>
    <property type="match status" value="1"/>
</dbReference>
<dbReference type="EC" id="6.2.1.1" evidence="2"/>
<evidence type="ECO:0000256" key="5">
    <source>
        <dbReference type="ARBA" id="ARBA00022840"/>
    </source>
</evidence>
<dbReference type="Pfam" id="PF00501">
    <property type="entry name" value="AMP-binding"/>
    <property type="match status" value="1"/>
</dbReference>
<evidence type="ECO:0000256" key="4">
    <source>
        <dbReference type="ARBA" id="ARBA00022741"/>
    </source>
</evidence>
<dbReference type="GO" id="GO:0003987">
    <property type="term" value="F:acetate-CoA ligase activity"/>
    <property type="evidence" value="ECO:0007669"/>
    <property type="project" value="UniProtKB-EC"/>
</dbReference>
<name>A0A6V1S9L7_HETAK</name>
<protein>
    <recommendedName>
        <fullName evidence="2">acetate--CoA ligase</fullName>
        <ecNumber evidence="2">6.2.1.1</ecNumber>
    </recommendedName>
</protein>
<dbReference type="InterPro" id="IPR000873">
    <property type="entry name" value="AMP-dep_synth/lig_dom"/>
</dbReference>
<evidence type="ECO:0000259" key="6">
    <source>
        <dbReference type="Pfam" id="PF00501"/>
    </source>
</evidence>
<dbReference type="GO" id="GO:0019427">
    <property type="term" value="P:acetyl-CoA biosynthetic process from acetate"/>
    <property type="evidence" value="ECO:0007669"/>
    <property type="project" value="InterPro"/>
</dbReference>
<evidence type="ECO:0000256" key="1">
    <source>
        <dbReference type="ARBA" id="ARBA00006432"/>
    </source>
</evidence>
<organism evidence="9">
    <name type="scientific">Heterosigma akashiwo</name>
    <name type="common">Chromophytic alga</name>
    <name type="synonym">Heterosigma carterae</name>
    <dbReference type="NCBI Taxonomy" id="2829"/>
    <lineage>
        <taxon>Eukaryota</taxon>
        <taxon>Sar</taxon>
        <taxon>Stramenopiles</taxon>
        <taxon>Ochrophyta</taxon>
        <taxon>Raphidophyceae</taxon>
        <taxon>Chattonellales</taxon>
        <taxon>Chattonellaceae</taxon>
        <taxon>Heterosigma</taxon>
    </lineage>
</organism>
<evidence type="ECO:0000256" key="3">
    <source>
        <dbReference type="ARBA" id="ARBA00022598"/>
    </source>
</evidence>
<dbReference type="InterPro" id="IPR025110">
    <property type="entry name" value="AMP-bd_C"/>
</dbReference>
<dbReference type="InterPro" id="IPR045851">
    <property type="entry name" value="AMP-bd_C_sf"/>
</dbReference>
<dbReference type="NCBIfam" id="NF001208">
    <property type="entry name" value="PRK00174.1"/>
    <property type="match status" value="1"/>
</dbReference>
<dbReference type="PANTHER" id="PTHR24095:SF14">
    <property type="entry name" value="ACETYL-COENZYME A SYNTHETASE 1"/>
    <property type="match status" value="1"/>
</dbReference>
<comment type="similarity">
    <text evidence="1">Belongs to the ATP-dependent AMP-binding enzyme family.</text>
</comment>
<dbReference type="GO" id="GO:0005829">
    <property type="term" value="C:cytosol"/>
    <property type="evidence" value="ECO:0007669"/>
    <property type="project" value="TreeGrafter"/>
</dbReference>
<keyword evidence="4" id="KW-0547">Nucleotide-binding</keyword>
<dbReference type="NCBIfam" id="TIGR02188">
    <property type="entry name" value="Ac_CoA_lig_AcsA"/>
    <property type="match status" value="1"/>
</dbReference>
<sequence>MGGSGTKAPDCDPCHAVRASSVAPCTVQRKSIFRRPSMSTLNTYAPSADWVAHAHVKGEAGYAALVAEAEADYAGYWARLARELLSWQTPFTKTLNDSEAPFFKWFEDGKLNVSYNCLDRHVEAGKGGKTALIFEADDGAVTTVTYADLLARVSQLANALKARGIQKGDRVVIYMPMSVEGVVAMQACARIGATHSVVFGGFSAQSLRDRVQDAGAVALICADEQQRGGKSLPLKAIVDEALADNACPTLKDVIVYKRTGGSIAWTEGRDLWLHELTAAQPSTCPPEWVEAEHPLFLLYTSGSTGKPKGVQHSSGGYLLHAALTTKWTFDLKDDDVFWCTADIGWVTGHSYIAYGPLALGGTEIVFEGVPTYPDAGRFWQMIQKHKVSIFYTAPTAIRSLIKAAETNAAVHPKNYDLSSLRLLGSVGEPINPAAWEWYHQHVGGGRCPIVDTFWQTETGGHMITPLPGVTTLVPGSCTLPFPGITAAIVDETGNDVPNGQGGILVVKKPWPSMIRTIWGDPERFKKSYYPAELKGYYLAGDGAIRDAETGYFTITGRIDDVLNVSGHRMGTMEIESALVSCTELVAEAAVVGRPDDTTGEAICAFVVLKRPRPTGDEAKAIAKQLRDHVAKEIGPIAKPKDIRFGDNLPKTRSGKIMRRLLRSVAKGESVTQDTSTLENPAILEQLGQAY</sequence>
<gene>
    <name evidence="9" type="ORF">HAKA00212_LOCUS15495</name>
</gene>
<dbReference type="InterPro" id="IPR020845">
    <property type="entry name" value="AMP-binding_CS"/>
</dbReference>
<evidence type="ECO:0000313" key="9">
    <source>
        <dbReference type="EMBL" id="CAE0636729.1"/>
    </source>
</evidence>
<dbReference type="SUPFAM" id="SSF56801">
    <property type="entry name" value="Acetyl-CoA synthetase-like"/>
    <property type="match status" value="1"/>
</dbReference>
<dbReference type="EMBL" id="HBIU01033713">
    <property type="protein sequence ID" value="CAE0636729.1"/>
    <property type="molecule type" value="Transcribed_RNA"/>
</dbReference>
<dbReference type="Gene3D" id="3.30.300.30">
    <property type="match status" value="1"/>
</dbReference>
<feature type="domain" description="AMP-dependent synthetase/ligase" evidence="6">
    <location>
        <begin position="124"/>
        <end position="510"/>
    </location>
</feature>
<dbReference type="FunFam" id="3.40.50.12780:FF:000001">
    <property type="entry name" value="Acetyl-coenzyme A synthetase"/>
    <property type="match status" value="1"/>
</dbReference>
<dbReference type="GO" id="GO:0016208">
    <property type="term" value="F:AMP binding"/>
    <property type="evidence" value="ECO:0007669"/>
    <property type="project" value="InterPro"/>
</dbReference>
<dbReference type="Pfam" id="PF16177">
    <property type="entry name" value="ACAS_N"/>
    <property type="match status" value="1"/>
</dbReference>
<dbReference type="CDD" id="cd05966">
    <property type="entry name" value="ACS"/>
    <property type="match status" value="1"/>
</dbReference>
<feature type="domain" description="AMP-binding enzyme C-terminal" evidence="7">
    <location>
        <begin position="573"/>
        <end position="655"/>
    </location>
</feature>
<dbReference type="InterPro" id="IPR011904">
    <property type="entry name" value="Ac_CoA_lig"/>
</dbReference>
<keyword evidence="5" id="KW-0067">ATP-binding</keyword>
<reference evidence="9" key="1">
    <citation type="submission" date="2021-01" db="EMBL/GenBank/DDBJ databases">
        <authorList>
            <person name="Corre E."/>
            <person name="Pelletier E."/>
            <person name="Niang G."/>
            <person name="Scheremetjew M."/>
            <person name="Finn R."/>
            <person name="Kale V."/>
            <person name="Holt S."/>
            <person name="Cochrane G."/>
            <person name="Meng A."/>
            <person name="Brown T."/>
            <person name="Cohen L."/>
        </authorList>
    </citation>
    <scope>NUCLEOTIDE SEQUENCE</scope>
    <source>
        <strain evidence="9">CCMP3107</strain>
    </source>
</reference>
<evidence type="ECO:0000256" key="2">
    <source>
        <dbReference type="ARBA" id="ARBA00013275"/>
    </source>
</evidence>
<keyword evidence="3" id="KW-0436">Ligase</keyword>
<proteinExistence type="inferred from homology"/>
<dbReference type="PANTHER" id="PTHR24095">
    <property type="entry name" value="ACETYL-COENZYME A SYNTHETASE"/>
    <property type="match status" value="1"/>
</dbReference>
<feature type="domain" description="Acetyl-coenzyme A synthetase N-terminal" evidence="8">
    <location>
        <begin position="62"/>
        <end position="117"/>
    </location>
</feature>
<dbReference type="Pfam" id="PF13193">
    <property type="entry name" value="AMP-binding_C"/>
    <property type="match status" value="1"/>
</dbReference>
<evidence type="ECO:0000259" key="7">
    <source>
        <dbReference type="Pfam" id="PF13193"/>
    </source>
</evidence>
<dbReference type="PROSITE" id="PS00455">
    <property type="entry name" value="AMP_BINDING"/>
    <property type="match status" value="1"/>
</dbReference>
<dbReference type="InterPro" id="IPR032387">
    <property type="entry name" value="ACAS_N"/>
</dbReference>
<dbReference type="AlphaFoldDB" id="A0A6V1S9L7"/>
<accession>A0A6V1S9L7</accession>
<evidence type="ECO:0000259" key="8">
    <source>
        <dbReference type="Pfam" id="PF16177"/>
    </source>
</evidence>
<dbReference type="Gene3D" id="3.40.50.12780">
    <property type="entry name" value="N-terminal domain of ligase-like"/>
    <property type="match status" value="1"/>
</dbReference>
<dbReference type="GO" id="GO:0005524">
    <property type="term" value="F:ATP binding"/>
    <property type="evidence" value="ECO:0007669"/>
    <property type="project" value="UniProtKB-KW"/>
</dbReference>